<organism evidence="2">
    <name type="scientific">Myoviridae sp. ctNQr16</name>
    <dbReference type="NCBI Taxonomy" id="2826644"/>
    <lineage>
        <taxon>Viruses</taxon>
        <taxon>Duplodnaviria</taxon>
        <taxon>Heunggongvirae</taxon>
        <taxon>Uroviricota</taxon>
        <taxon>Caudoviricetes</taxon>
    </lineage>
</organism>
<proteinExistence type="predicted"/>
<evidence type="ECO:0000256" key="1">
    <source>
        <dbReference type="SAM" id="MobiDB-lite"/>
    </source>
</evidence>
<protein>
    <submittedName>
        <fullName evidence="2">Uncharacterized protein</fullName>
    </submittedName>
</protein>
<accession>A0A8S5MBM2</accession>
<evidence type="ECO:0000313" key="2">
    <source>
        <dbReference type="EMBL" id="DAD79331.1"/>
    </source>
</evidence>
<feature type="compositionally biased region" description="Basic and acidic residues" evidence="1">
    <location>
        <begin position="1"/>
        <end position="18"/>
    </location>
</feature>
<sequence>MGKSFKDMTTKELQEAGRKGGIKSGETKRNKKAMKETLELLLSMPLKNRKLIEPEQIKSFADLNGKNIDIQTAILIAQIQKALKGSVASAEFLRDTAGQRPEDIINLNTDAEDMNLNINISYGDEVNEYKG</sequence>
<feature type="region of interest" description="Disordered" evidence="1">
    <location>
        <begin position="1"/>
        <end position="31"/>
    </location>
</feature>
<reference evidence="2" key="1">
    <citation type="journal article" date="2021" name="Proc. Natl. Acad. Sci. U.S.A.">
        <title>A Catalog of Tens of Thousands of Viruses from Human Metagenomes Reveals Hidden Associations with Chronic Diseases.</title>
        <authorList>
            <person name="Tisza M.J."/>
            <person name="Buck C.B."/>
        </authorList>
    </citation>
    <scope>NUCLEOTIDE SEQUENCE</scope>
    <source>
        <strain evidence="2">CtNQr16</strain>
    </source>
</reference>
<dbReference type="EMBL" id="BK014863">
    <property type="protein sequence ID" value="DAD79331.1"/>
    <property type="molecule type" value="Genomic_DNA"/>
</dbReference>
<name>A0A8S5MBM2_9CAUD</name>